<dbReference type="EMBL" id="CAJJDN010000043">
    <property type="protein sequence ID" value="CAD8082187.1"/>
    <property type="molecule type" value="Genomic_DNA"/>
</dbReference>
<name>A0A8S1MMA4_9CILI</name>
<dbReference type="AlphaFoldDB" id="A0A8S1MMA4"/>
<evidence type="ECO:0000313" key="2">
    <source>
        <dbReference type="Proteomes" id="UP000692954"/>
    </source>
</evidence>
<reference evidence="1" key="1">
    <citation type="submission" date="2021-01" db="EMBL/GenBank/DDBJ databases">
        <authorList>
            <consortium name="Genoscope - CEA"/>
            <person name="William W."/>
        </authorList>
    </citation>
    <scope>NUCLEOTIDE SEQUENCE</scope>
</reference>
<sequence length="453" mass="53728">MDRPTIEQLFKIIFEINKDQHFIFCHACQLKFPIVEPEQATQYIHHFSKDHVYNLSILATKEIMKSKEAAKKDNPISQVIPLFDLEKALHIQQQQSKNVLHQYLKDCIVKLPSIYDQLELNNLEAYMSTLRRLYLHLLNHNTSILTTELCFSFVEIYKTDKDLQLIRKIVKAFNFPLNQNQILILNPHKLTSPNLYLDLFVEFYQIFINDLMDLGLSKECLIYHLAKIGTPINKIIDLKLYEIKDKIDDLINKGINEEQNIFFLTIIEKLERYETLNSHSYIFSKWNTESQLRKWLRQIRNRIRDSTTDEKYKSFLATASLQQIQHWNKIQIQNEKNSTKDMISILETINQNKNQSKKKIKLSNEQSNIIHKNQSNYVQLERQTQEETEKNGFNINFIELQSESYSEQDSNNIQIKNIIQKNPIKKNLCLTINQDESLDNQKQKAYLKKTSKR</sequence>
<accession>A0A8S1MMA4</accession>
<protein>
    <submittedName>
        <fullName evidence="1">Uncharacterized protein</fullName>
    </submittedName>
</protein>
<dbReference type="Proteomes" id="UP000692954">
    <property type="component" value="Unassembled WGS sequence"/>
</dbReference>
<organism evidence="1 2">
    <name type="scientific">Paramecium sonneborni</name>
    <dbReference type="NCBI Taxonomy" id="65129"/>
    <lineage>
        <taxon>Eukaryota</taxon>
        <taxon>Sar</taxon>
        <taxon>Alveolata</taxon>
        <taxon>Ciliophora</taxon>
        <taxon>Intramacronucleata</taxon>
        <taxon>Oligohymenophorea</taxon>
        <taxon>Peniculida</taxon>
        <taxon>Parameciidae</taxon>
        <taxon>Paramecium</taxon>
    </lineage>
</organism>
<dbReference type="OrthoDB" id="296912at2759"/>
<proteinExistence type="predicted"/>
<evidence type="ECO:0000313" key="1">
    <source>
        <dbReference type="EMBL" id="CAD8082187.1"/>
    </source>
</evidence>
<keyword evidence="2" id="KW-1185">Reference proteome</keyword>
<gene>
    <name evidence="1" type="ORF">PSON_ATCC_30995.1.T0430065</name>
</gene>
<comment type="caution">
    <text evidence="1">The sequence shown here is derived from an EMBL/GenBank/DDBJ whole genome shotgun (WGS) entry which is preliminary data.</text>
</comment>